<dbReference type="InterPro" id="IPR051553">
    <property type="entry name" value="Ran_GTPase-activating"/>
</dbReference>
<feature type="domain" description="Peptidase M11 gametolysin" evidence="3">
    <location>
        <begin position="210"/>
        <end position="478"/>
    </location>
</feature>
<dbReference type="Pfam" id="PF05548">
    <property type="entry name" value="Peptidase_M11"/>
    <property type="match status" value="1"/>
</dbReference>
<dbReference type="Gene3D" id="2.130.10.30">
    <property type="entry name" value="Regulator of chromosome condensation 1/beta-lactamase-inhibitor protein II"/>
    <property type="match status" value="1"/>
</dbReference>
<dbReference type="PRINTS" id="PR01217">
    <property type="entry name" value="PRICHEXTENSN"/>
</dbReference>
<feature type="repeat" description="RCC1" evidence="1">
    <location>
        <begin position="838"/>
        <end position="897"/>
    </location>
</feature>
<sequence length="976" mass="102681">MAVAVQAQGPKPPGPRPPPPGPRPPPKPPSPPSPPYPRPPSPKPPSPPSPRPPPPTPPSPPSPRPSPRPPPSPPKPPMPPPKPPRPPTPPPRPPSPPAPPKPPSPPRPSPPALGRGFNLTGVLFMSDTHLSKRWLIKTAGPAGEAYELLSGQPRKAVTGQLVRLGSTVTVYCVPLLADAHACYTSDVVSFALPAPVPSRNLDMEYLVVVVQLAASAACGASDSADPSAVYNLFWQDRGYARILEACSYGSVRLNQTKFRVLPVTVPCNADILYCDHIAIANAATKAAAAALAPQPVPDRRMYVIPYSAVEWCSWGGLAENRGKESWMTPGVWGIQRVGTVLQEMVHNFGMFHAWRDSNEYSDVSTFMGFGESCPTAPELWRLGWGTVAALLNSTTSQPDRNLSPDIPLIGIRINATWVGPQGVMIKIQPNWVTGYPTGARNLYISYRGRGTARDWSLPDEFNGMISVHEAWATVDNDFFSPDDPEYNLINVTMPGAPLDLFKYQIYIQTRDPAPDGSSIVVDLCRYRTSPATCISLLPDVPTICPTVPGYAALSDVDHTGNNWAYKLGLLELQLACNGEPTCRGFTFTPAHDRVGDIGWLKTAPLTHLFPSPGTCVYFRGGYPPPPPPSRAPPSPPKPPFPRPPPPRPPPPHPPVPPPTPPSPFKPPSPPSPSPIALSGGPYVALGHGFTCAVLGSGNAPSALKYQLGYNAPAEIGTTNATDASDGSGSIGSGAENSLYAADAKAFLPLGERVASLSARYSHTCALTVTGKVVCWGFNDDAELGQKTAGGNIGDAATEMGANLKISDLGTGKKAISVCTGYTHTCALVVANTSTADRGQVKCWGNNYNGQLGYGDANIRGGSADNMGDNLPTVDLGSNYTVSAISCGADHTCAVLQPGGLVKCWGIGHGLKPVDLGSGFVATSEAGVTAGFNGHWGSGVALGIGSTTDRGDAVGEMGDKLPPVSLVPQPLPWDSTV</sequence>
<dbReference type="InterPro" id="IPR009091">
    <property type="entry name" value="RCC1/BLIP-II"/>
</dbReference>
<feature type="repeat" description="RCC1" evidence="1">
    <location>
        <begin position="770"/>
        <end position="830"/>
    </location>
</feature>
<organism evidence="4 5">
    <name type="scientific">Edaphochlamys debaryana</name>
    <dbReference type="NCBI Taxonomy" id="47281"/>
    <lineage>
        <taxon>Eukaryota</taxon>
        <taxon>Viridiplantae</taxon>
        <taxon>Chlorophyta</taxon>
        <taxon>core chlorophytes</taxon>
        <taxon>Chlorophyceae</taxon>
        <taxon>CS clade</taxon>
        <taxon>Chlamydomonadales</taxon>
        <taxon>Chlamydomonadales incertae sedis</taxon>
        <taxon>Edaphochlamys</taxon>
    </lineage>
</organism>
<reference evidence="4" key="1">
    <citation type="journal article" date="2020" name="bioRxiv">
        <title>Comparative genomics of Chlamydomonas.</title>
        <authorList>
            <person name="Craig R.J."/>
            <person name="Hasan A.R."/>
            <person name="Ness R.W."/>
            <person name="Keightley P.D."/>
        </authorList>
    </citation>
    <scope>NUCLEOTIDE SEQUENCE</scope>
    <source>
        <strain evidence="4">CCAP 11/70</strain>
    </source>
</reference>
<dbReference type="Pfam" id="PF00415">
    <property type="entry name" value="RCC1"/>
    <property type="match status" value="1"/>
</dbReference>
<dbReference type="PANTHER" id="PTHR45982">
    <property type="entry name" value="REGULATOR OF CHROMOSOME CONDENSATION"/>
    <property type="match status" value="1"/>
</dbReference>
<proteinExistence type="predicted"/>
<evidence type="ECO:0000256" key="2">
    <source>
        <dbReference type="SAM" id="MobiDB-lite"/>
    </source>
</evidence>
<dbReference type="EMBL" id="JAEHOE010000060">
    <property type="protein sequence ID" value="KAG2490547.1"/>
    <property type="molecule type" value="Genomic_DNA"/>
</dbReference>
<dbReference type="Proteomes" id="UP000612055">
    <property type="component" value="Unassembled WGS sequence"/>
</dbReference>
<dbReference type="GO" id="GO:0005737">
    <property type="term" value="C:cytoplasm"/>
    <property type="evidence" value="ECO:0007669"/>
    <property type="project" value="TreeGrafter"/>
</dbReference>
<feature type="compositionally biased region" description="Pro residues" evidence="2">
    <location>
        <begin position="10"/>
        <end position="111"/>
    </location>
</feature>
<gene>
    <name evidence="4" type="ORF">HYH03_010941</name>
</gene>
<dbReference type="PANTHER" id="PTHR45982:SF1">
    <property type="entry name" value="REGULATOR OF CHROMOSOME CONDENSATION"/>
    <property type="match status" value="1"/>
</dbReference>
<evidence type="ECO:0000313" key="4">
    <source>
        <dbReference type="EMBL" id="KAG2490547.1"/>
    </source>
</evidence>
<protein>
    <recommendedName>
        <fullName evidence="3">Peptidase M11 gametolysin domain-containing protein</fullName>
    </recommendedName>
</protein>
<evidence type="ECO:0000259" key="3">
    <source>
        <dbReference type="Pfam" id="PF05548"/>
    </source>
</evidence>
<dbReference type="PROSITE" id="PS50012">
    <property type="entry name" value="RCC1_3"/>
    <property type="match status" value="2"/>
</dbReference>
<keyword evidence="5" id="KW-1185">Reference proteome</keyword>
<accession>A0A835XST3</accession>
<dbReference type="InterPro" id="IPR000408">
    <property type="entry name" value="Reg_chr_condens"/>
</dbReference>
<dbReference type="OrthoDB" id="538768at2759"/>
<dbReference type="AlphaFoldDB" id="A0A835XST3"/>
<feature type="compositionally biased region" description="Pro residues" evidence="2">
    <location>
        <begin position="626"/>
        <end position="673"/>
    </location>
</feature>
<dbReference type="GO" id="GO:0005085">
    <property type="term" value="F:guanyl-nucleotide exchange factor activity"/>
    <property type="evidence" value="ECO:0007669"/>
    <property type="project" value="TreeGrafter"/>
</dbReference>
<evidence type="ECO:0000313" key="5">
    <source>
        <dbReference type="Proteomes" id="UP000612055"/>
    </source>
</evidence>
<feature type="region of interest" description="Disordered" evidence="2">
    <location>
        <begin position="626"/>
        <end position="675"/>
    </location>
</feature>
<name>A0A835XST3_9CHLO</name>
<dbReference type="InterPro" id="IPR008752">
    <property type="entry name" value="Peptidase_M11"/>
</dbReference>
<evidence type="ECO:0000256" key="1">
    <source>
        <dbReference type="PROSITE-ProRule" id="PRU00235"/>
    </source>
</evidence>
<dbReference type="SUPFAM" id="SSF50985">
    <property type="entry name" value="RCC1/BLIP-II"/>
    <property type="match status" value="1"/>
</dbReference>
<comment type="caution">
    <text evidence="4">The sequence shown here is derived from an EMBL/GenBank/DDBJ whole genome shotgun (WGS) entry which is preliminary data.</text>
</comment>
<feature type="region of interest" description="Disordered" evidence="2">
    <location>
        <begin position="1"/>
        <end position="115"/>
    </location>
</feature>
<dbReference type="Pfam" id="PF13540">
    <property type="entry name" value="RCC1_2"/>
    <property type="match status" value="1"/>
</dbReference>